<feature type="domain" description="Aminomethyltransferase C-terminal" evidence="3">
    <location>
        <begin position="313"/>
        <end position="390"/>
    </location>
</feature>
<dbReference type="SUPFAM" id="SSF101790">
    <property type="entry name" value="Aminomethyltransferase beta-barrel domain"/>
    <property type="match status" value="1"/>
</dbReference>
<dbReference type="InterPro" id="IPR013977">
    <property type="entry name" value="GcvT_C"/>
</dbReference>
<dbReference type="EMBL" id="FWXB01000003">
    <property type="protein sequence ID" value="SMC11381.1"/>
    <property type="molecule type" value="Genomic_DNA"/>
</dbReference>
<dbReference type="EC" id="2.1.1.269" evidence="4"/>
<feature type="domain" description="GCVT N-terminal" evidence="2">
    <location>
        <begin position="72"/>
        <end position="296"/>
    </location>
</feature>
<evidence type="ECO:0000259" key="2">
    <source>
        <dbReference type="Pfam" id="PF01571"/>
    </source>
</evidence>
<sequence>MVTRSALSATDLTASDIMTDLPALDPSRIFPTYVGSNELSPFHPCYANEQTILRLAAGRFFAHHNGDDPVAGYWALRKHAALYDVPERPVDISGPDAVPFLERLLARRIEDMNPDRGRYVLACTHQGGIFMDGIVFRLAEDRFWFVHPDGDLDTWLLAHNAGFDVAVRDPQSRVLQLQGPNSYRIMRDASSGAITKDLKYFHAGFFDLGGQRVYVSRTGWSGELGYEIYTQGDQTDCPRLWDHLMATGAPHGMVFSAMQSMNTRRIEAGILDSGSDFDSTMTPFEAGLERFIDLGKEDFIGRDALLAARGGTRLYGLRCDAAIPTGGDLVLDGNACVGTVTTGAHSPYLACGIGYVRFDSPGDWAGKTMTLQSSRLGEIACKITALPFYDHEKRLPRELPLD</sequence>
<dbReference type="GO" id="GO:0032259">
    <property type="term" value="P:methylation"/>
    <property type="evidence" value="ECO:0007669"/>
    <property type="project" value="UniProtKB-KW"/>
</dbReference>
<dbReference type="Pfam" id="PF08669">
    <property type="entry name" value="GCV_T_C"/>
    <property type="match status" value="1"/>
</dbReference>
<dbReference type="AlphaFoldDB" id="A0A1X7BP65"/>
<dbReference type="Pfam" id="PF01571">
    <property type="entry name" value="GCV_T"/>
    <property type="match status" value="1"/>
</dbReference>
<dbReference type="Proteomes" id="UP000193224">
    <property type="component" value="Unassembled WGS sequence"/>
</dbReference>
<dbReference type="GO" id="GO:0008168">
    <property type="term" value="F:methyltransferase activity"/>
    <property type="evidence" value="ECO:0007669"/>
    <property type="project" value="UniProtKB-KW"/>
</dbReference>
<dbReference type="PANTHER" id="PTHR43757">
    <property type="entry name" value="AMINOMETHYLTRANSFERASE"/>
    <property type="match status" value="1"/>
</dbReference>
<dbReference type="InterPro" id="IPR029043">
    <property type="entry name" value="GcvT/YgfZ_C"/>
</dbReference>
<dbReference type="PANTHER" id="PTHR43757:SF2">
    <property type="entry name" value="AMINOMETHYLTRANSFERASE, MITOCHONDRIAL"/>
    <property type="match status" value="1"/>
</dbReference>
<dbReference type="InterPro" id="IPR027266">
    <property type="entry name" value="TrmE/GcvT-like"/>
</dbReference>
<keyword evidence="4" id="KW-0489">Methyltransferase</keyword>
<keyword evidence="5" id="KW-1185">Reference proteome</keyword>
<organism evidence="4 5">
    <name type="scientific">Roseovarius aestuarii</name>
    <dbReference type="NCBI Taxonomy" id="475083"/>
    <lineage>
        <taxon>Bacteria</taxon>
        <taxon>Pseudomonadati</taxon>
        <taxon>Pseudomonadota</taxon>
        <taxon>Alphaproteobacteria</taxon>
        <taxon>Rhodobacterales</taxon>
        <taxon>Roseobacteraceae</taxon>
        <taxon>Roseovarius</taxon>
    </lineage>
</organism>
<dbReference type="InterPro" id="IPR028896">
    <property type="entry name" value="GcvT/YgfZ/DmdA"/>
</dbReference>
<dbReference type="Gene3D" id="3.30.1360.120">
    <property type="entry name" value="Probable tRNA modification gtpase trme, domain 1"/>
    <property type="match status" value="1"/>
</dbReference>
<protein>
    <submittedName>
        <fullName evidence="4">Dimethylsulfonioproprionate demethylase DmdA</fullName>
        <ecNumber evidence="4">2.1.1.269</ecNumber>
    </submittedName>
</protein>
<accession>A0A1X7BP65</accession>
<evidence type="ECO:0000259" key="3">
    <source>
        <dbReference type="Pfam" id="PF08669"/>
    </source>
</evidence>
<proteinExistence type="predicted"/>
<name>A0A1X7BP65_9RHOB</name>
<evidence type="ECO:0000313" key="4">
    <source>
        <dbReference type="EMBL" id="SMC11381.1"/>
    </source>
</evidence>
<dbReference type="OrthoDB" id="9772660at2"/>
<evidence type="ECO:0000256" key="1">
    <source>
        <dbReference type="PIRSR" id="PIRSR006487-1"/>
    </source>
</evidence>
<feature type="binding site" evidence="1">
    <location>
        <position position="227"/>
    </location>
    <ligand>
        <name>substrate</name>
    </ligand>
</feature>
<dbReference type="InterPro" id="IPR006222">
    <property type="entry name" value="GCVT_N"/>
</dbReference>
<dbReference type="PIRSF" id="PIRSF006487">
    <property type="entry name" value="GcvT"/>
    <property type="match status" value="1"/>
</dbReference>
<evidence type="ECO:0000313" key="5">
    <source>
        <dbReference type="Proteomes" id="UP000193224"/>
    </source>
</evidence>
<gene>
    <name evidence="4" type="primary">dmdA_3</name>
    <name evidence="4" type="ORF">ROA7745_01193</name>
</gene>
<dbReference type="SUPFAM" id="SSF103025">
    <property type="entry name" value="Folate-binding domain"/>
    <property type="match status" value="1"/>
</dbReference>
<dbReference type="RefSeq" id="WP_085799335.1">
    <property type="nucleotide sequence ID" value="NZ_JAIMIB010000003.1"/>
</dbReference>
<keyword evidence="4" id="KW-0808">Transferase</keyword>
<reference evidence="4 5" key="1">
    <citation type="submission" date="2017-03" db="EMBL/GenBank/DDBJ databases">
        <authorList>
            <person name="Afonso C.L."/>
            <person name="Miller P.J."/>
            <person name="Scott M.A."/>
            <person name="Spackman E."/>
            <person name="Goraichik I."/>
            <person name="Dimitrov K.M."/>
            <person name="Suarez D.L."/>
            <person name="Swayne D.E."/>
        </authorList>
    </citation>
    <scope>NUCLEOTIDE SEQUENCE [LARGE SCALE GENOMIC DNA]</scope>
    <source>
        <strain evidence="4 5">CECT 7745</strain>
    </source>
</reference>
<dbReference type="GO" id="GO:0005829">
    <property type="term" value="C:cytosol"/>
    <property type="evidence" value="ECO:0007669"/>
    <property type="project" value="TreeGrafter"/>
</dbReference>